<dbReference type="Proteomes" id="UP000325517">
    <property type="component" value="Chromosome"/>
</dbReference>
<sequence>MKLSAEKLIYIVVPLYLLLLVFGKGLNTILYSVISFILGITMLYLAFKLLRKQMNERKRS</sequence>
<evidence type="ECO:0000313" key="2">
    <source>
        <dbReference type="EMBL" id="QFG00918.1"/>
    </source>
</evidence>
<dbReference type="AlphaFoldDB" id="A0A5J6SX16"/>
<gene>
    <name evidence="2" type="ORF">PB01_20145</name>
</gene>
<feature type="transmembrane region" description="Helical" evidence="1">
    <location>
        <begin position="29"/>
        <end position="50"/>
    </location>
</feature>
<feature type="transmembrane region" description="Helical" evidence="1">
    <location>
        <begin position="7"/>
        <end position="23"/>
    </location>
</feature>
<organism evidence="2 3">
    <name type="scientific">Psychrobacillus glaciei</name>
    <dbReference type="NCBI Taxonomy" id="2283160"/>
    <lineage>
        <taxon>Bacteria</taxon>
        <taxon>Bacillati</taxon>
        <taxon>Bacillota</taxon>
        <taxon>Bacilli</taxon>
        <taxon>Bacillales</taxon>
        <taxon>Bacillaceae</taxon>
        <taxon>Psychrobacillus</taxon>
    </lineage>
</organism>
<name>A0A5J6SX16_9BACI</name>
<keyword evidence="1" id="KW-0472">Membrane</keyword>
<proteinExistence type="predicted"/>
<keyword evidence="1" id="KW-1133">Transmembrane helix</keyword>
<evidence type="ECO:0000313" key="3">
    <source>
        <dbReference type="Proteomes" id="UP000325517"/>
    </source>
</evidence>
<dbReference type="KEGG" id="psyo:PB01_20145"/>
<accession>A0A5J6SX16</accession>
<reference evidence="2 3" key="1">
    <citation type="submission" date="2018-07" db="EMBL/GenBank/DDBJ databases">
        <title>Complete genome sequence of Psychrobacillus sp. PB01, isolated from iceberg, and comparative genome analysis of Psychrobacillus strains.</title>
        <authorList>
            <person name="Lee P.C."/>
        </authorList>
    </citation>
    <scope>NUCLEOTIDE SEQUENCE [LARGE SCALE GENOMIC DNA]</scope>
    <source>
        <strain evidence="2 3">PB01</strain>
    </source>
</reference>
<evidence type="ECO:0000256" key="1">
    <source>
        <dbReference type="SAM" id="Phobius"/>
    </source>
</evidence>
<dbReference type="EMBL" id="CP031223">
    <property type="protein sequence ID" value="QFG00918.1"/>
    <property type="molecule type" value="Genomic_DNA"/>
</dbReference>
<protein>
    <submittedName>
        <fullName evidence="2">Uncharacterized protein</fullName>
    </submittedName>
</protein>
<keyword evidence="1" id="KW-0812">Transmembrane</keyword>
<keyword evidence="3" id="KW-1185">Reference proteome</keyword>